<dbReference type="InterPro" id="IPR029069">
    <property type="entry name" value="HotDog_dom_sf"/>
</dbReference>
<evidence type="ECO:0000256" key="1">
    <source>
        <dbReference type="ARBA" id="ARBA00008324"/>
    </source>
</evidence>
<gene>
    <name evidence="4" type="ORF">DEH80_06325</name>
</gene>
<proteinExistence type="inferred from homology"/>
<dbReference type="PANTHER" id="PTHR21660:SF1">
    <property type="entry name" value="ACYL-COENZYME A THIOESTERASE 13"/>
    <property type="match status" value="1"/>
</dbReference>
<sequence length="136" mass="14406">MSLDARLQSVIHHPLHQSLGVRDIQAEDGCGRLEFTADGLTINPAGMLHGGVIYTLADVCAYAGLLSKLAPNQEAVTHDLHVSVLRPVPSGQTVTVQSEIRRLGRAICFLDVSVESGGKLVATARVTKSIITPTLA</sequence>
<dbReference type="EMBL" id="QEQK01000005">
    <property type="protein sequence ID" value="PWN56449.1"/>
    <property type="molecule type" value="Genomic_DNA"/>
</dbReference>
<comment type="caution">
    <text evidence="4">The sequence shown here is derived from an EMBL/GenBank/DDBJ whole genome shotgun (WGS) entry which is preliminary data.</text>
</comment>
<feature type="domain" description="Thioesterase" evidence="3">
    <location>
        <begin position="46"/>
        <end position="118"/>
    </location>
</feature>
<dbReference type="AlphaFoldDB" id="A0A363ULZ3"/>
<keyword evidence="5" id="KW-1185">Reference proteome</keyword>
<dbReference type="Pfam" id="PF03061">
    <property type="entry name" value="4HBT"/>
    <property type="match status" value="1"/>
</dbReference>
<dbReference type="Gene3D" id="3.10.129.10">
    <property type="entry name" value="Hotdog Thioesterase"/>
    <property type="match status" value="1"/>
</dbReference>
<reference evidence="4 5" key="1">
    <citation type="submission" date="2018-05" db="EMBL/GenBank/DDBJ databases">
        <title>Abyssibacter profundi OUC007T gen. nov., sp. nov, a marine bacterium isolated from seawater of the Mariana Trench.</title>
        <authorList>
            <person name="Zhou S."/>
        </authorList>
    </citation>
    <scope>NUCLEOTIDE SEQUENCE [LARGE SCALE GENOMIC DNA]</scope>
    <source>
        <strain evidence="4 5">OUC007</strain>
    </source>
</reference>
<evidence type="ECO:0000313" key="4">
    <source>
        <dbReference type="EMBL" id="PWN56449.1"/>
    </source>
</evidence>
<dbReference type="InterPro" id="IPR003736">
    <property type="entry name" value="PAAI_dom"/>
</dbReference>
<accession>A0A363ULZ3</accession>
<dbReference type="GO" id="GO:0047617">
    <property type="term" value="F:fatty acyl-CoA hydrolase activity"/>
    <property type="evidence" value="ECO:0007669"/>
    <property type="project" value="InterPro"/>
</dbReference>
<dbReference type="PANTHER" id="PTHR21660">
    <property type="entry name" value="THIOESTERASE SUPERFAMILY MEMBER-RELATED"/>
    <property type="match status" value="1"/>
</dbReference>
<evidence type="ECO:0000256" key="2">
    <source>
        <dbReference type="ARBA" id="ARBA00022801"/>
    </source>
</evidence>
<keyword evidence="2" id="KW-0378">Hydrolase</keyword>
<dbReference type="RefSeq" id="WP_109719643.1">
    <property type="nucleotide sequence ID" value="NZ_QEQK01000005.1"/>
</dbReference>
<evidence type="ECO:0000259" key="3">
    <source>
        <dbReference type="Pfam" id="PF03061"/>
    </source>
</evidence>
<dbReference type="NCBIfam" id="TIGR00369">
    <property type="entry name" value="unchar_dom_1"/>
    <property type="match status" value="1"/>
</dbReference>
<dbReference type="OrthoDB" id="6079372at2"/>
<dbReference type="InterPro" id="IPR039298">
    <property type="entry name" value="ACOT13"/>
</dbReference>
<evidence type="ECO:0000313" key="5">
    <source>
        <dbReference type="Proteomes" id="UP000251800"/>
    </source>
</evidence>
<dbReference type="InterPro" id="IPR006683">
    <property type="entry name" value="Thioestr_dom"/>
</dbReference>
<name>A0A363ULZ3_9GAMM</name>
<dbReference type="Proteomes" id="UP000251800">
    <property type="component" value="Unassembled WGS sequence"/>
</dbReference>
<organism evidence="4 5">
    <name type="scientific">Abyssibacter profundi</name>
    <dbReference type="NCBI Taxonomy" id="2182787"/>
    <lineage>
        <taxon>Bacteria</taxon>
        <taxon>Pseudomonadati</taxon>
        <taxon>Pseudomonadota</taxon>
        <taxon>Gammaproteobacteria</taxon>
        <taxon>Chromatiales</taxon>
        <taxon>Oceanococcaceae</taxon>
        <taxon>Abyssibacter</taxon>
    </lineage>
</organism>
<protein>
    <submittedName>
        <fullName evidence="4">Thioesterase</fullName>
    </submittedName>
</protein>
<comment type="similarity">
    <text evidence="1">Belongs to the thioesterase PaaI family.</text>
</comment>
<dbReference type="CDD" id="cd03443">
    <property type="entry name" value="PaaI_thioesterase"/>
    <property type="match status" value="1"/>
</dbReference>
<dbReference type="SUPFAM" id="SSF54637">
    <property type="entry name" value="Thioesterase/thiol ester dehydrase-isomerase"/>
    <property type="match status" value="1"/>
</dbReference>